<dbReference type="AlphaFoldDB" id="A0A366MBA6"/>
<gene>
    <name evidence="2" type="ORF">ALNOE001_08760</name>
</gene>
<keyword evidence="3" id="KW-1185">Reference proteome</keyword>
<dbReference type="EMBL" id="NIZT01000024">
    <property type="protein sequence ID" value="RBQ23521.1"/>
    <property type="molecule type" value="Genomic_DNA"/>
</dbReference>
<keyword evidence="1" id="KW-0812">Transmembrane</keyword>
<keyword evidence="1" id="KW-0472">Membrane</keyword>
<protein>
    <recommendedName>
        <fullName evidence="4">Zinc-ribbon domain-containing protein</fullName>
    </recommendedName>
</protein>
<evidence type="ECO:0008006" key="4">
    <source>
        <dbReference type="Google" id="ProtNLM"/>
    </source>
</evidence>
<sequence length="150" mass="17246">MPRCGKKIKESSDFCYNCGLKSTLKLKVLMKDGLLKMKQQSTQQFENDLNQQQYQNNVNQDQHGNNYQQVNLVYRNEKNAGLAAVLSFLIIDLGQIYNREIAKGLILLSVFYLCIALFLFIIPPILALILWVYAIYDAYTTTKKINEGIQ</sequence>
<evidence type="ECO:0000313" key="3">
    <source>
        <dbReference type="Proteomes" id="UP000253099"/>
    </source>
</evidence>
<name>A0A366MBA6_9EURY</name>
<proteinExistence type="predicted"/>
<organism evidence="2 3">
    <name type="scientific">Candidatus Methanobinarius endosymbioticus</name>
    <dbReference type="NCBI Taxonomy" id="2006182"/>
    <lineage>
        <taxon>Archaea</taxon>
        <taxon>Methanobacteriati</taxon>
        <taxon>Methanobacteriota</taxon>
        <taxon>Methanomada group</taxon>
        <taxon>Methanobacteria</taxon>
        <taxon>Methanobacteriales</taxon>
        <taxon>Methanobacteriaceae</taxon>
        <taxon>Candidatus Methanobinarius</taxon>
    </lineage>
</organism>
<feature type="transmembrane region" description="Helical" evidence="1">
    <location>
        <begin position="80"/>
        <end position="98"/>
    </location>
</feature>
<feature type="transmembrane region" description="Helical" evidence="1">
    <location>
        <begin position="110"/>
        <end position="136"/>
    </location>
</feature>
<evidence type="ECO:0000313" key="2">
    <source>
        <dbReference type="EMBL" id="RBQ23521.1"/>
    </source>
</evidence>
<keyword evidence="1" id="KW-1133">Transmembrane helix</keyword>
<reference evidence="2 3" key="1">
    <citation type="submission" date="2018-06" db="EMBL/GenBank/DDBJ databases">
        <title>Genomic insight into two independent archaeal endosymbiosis events.</title>
        <authorList>
            <person name="Lind A.E."/>
            <person name="Lewis W.H."/>
            <person name="Spang A."/>
            <person name="Guy L."/>
            <person name="Embley M.T."/>
            <person name="Ettema T.J.G."/>
        </authorList>
    </citation>
    <scope>NUCLEOTIDE SEQUENCE [LARGE SCALE GENOMIC DNA]</scope>
    <source>
        <strain evidence="2">NOE</strain>
    </source>
</reference>
<dbReference type="Proteomes" id="UP000253099">
    <property type="component" value="Unassembled WGS sequence"/>
</dbReference>
<comment type="caution">
    <text evidence="2">The sequence shown here is derived from an EMBL/GenBank/DDBJ whole genome shotgun (WGS) entry which is preliminary data.</text>
</comment>
<evidence type="ECO:0000256" key="1">
    <source>
        <dbReference type="SAM" id="Phobius"/>
    </source>
</evidence>
<accession>A0A366MBA6</accession>